<dbReference type="Ensembl" id="ENSEBUT00000018204.1">
    <property type="protein sequence ID" value="ENSEBUP00000017628.1"/>
    <property type="gene ID" value="ENSEBUG00000011021.1"/>
</dbReference>
<dbReference type="PANTHER" id="PTHR24304:SF4">
    <property type="entry name" value="CYTOCHROME P450"/>
    <property type="match status" value="1"/>
</dbReference>
<keyword evidence="6 13" id="KW-0479">Metal-binding</keyword>
<dbReference type="Proteomes" id="UP000694388">
    <property type="component" value="Unplaced"/>
</dbReference>
<dbReference type="Pfam" id="PF00067">
    <property type="entry name" value="p450"/>
    <property type="match status" value="1"/>
</dbReference>
<evidence type="ECO:0000256" key="6">
    <source>
        <dbReference type="ARBA" id="ARBA00022723"/>
    </source>
</evidence>
<dbReference type="GO" id="GO:0042632">
    <property type="term" value="P:cholesterol homeostasis"/>
    <property type="evidence" value="ECO:0007669"/>
    <property type="project" value="TreeGrafter"/>
</dbReference>
<keyword evidence="10" id="KW-0443">Lipid metabolism</keyword>
<dbReference type="SUPFAM" id="SSF48264">
    <property type="entry name" value="Cytochrome P450"/>
    <property type="match status" value="1"/>
</dbReference>
<dbReference type="Gene3D" id="1.10.630.10">
    <property type="entry name" value="Cytochrome P450"/>
    <property type="match status" value="1"/>
</dbReference>
<keyword evidence="12" id="KW-0753">Steroid metabolism</keyword>
<dbReference type="GO" id="GO:0008395">
    <property type="term" value="F:steroid hydroxylase activity"/>
    <property type="evidence" value="ECO:0007669"/>
    <property type="project" value="TreeGrafter"/>
</dbReference>
<comment type="pathway">
    <text evidence="3">Lipid metabolism; bile acid biosynthesis.</text>
</comment>
<accession>A0A8C4QNQ3</accession>
<evidence type="ECO:0000256" key="1">
    <source>
        <dbReference type="ARBA" id="ARBA00001971"/>
    </source>
</evidence>
<sequence length="516" mass="59332">MGRSFLVLMSNFMISDWGQFMIPQLYWNTGTASWLMALILFLGERNPGEPPLVSGWLPYFGVSREFATKRLAFLQECKRHHGNVFTCLLSGQYITFITDPFAYGPASRLGPFLDFHEFAGKLLRKAFAIIDYSDPKYNISEHELHRLNARALQGEALADLTKSVRKTLQSIIQQEIEERQRCSNDGWHEEGLYSFCSRIMLHAGFVTLFGHNKSLSSTTMKNVRDDFQRLDDAFAMVMAGIPMWLLRGAFKARVALEQRFLAENVETLLEPSTLIAQRIAMFNRSNTLSDLQKARAHFAVLWAAHANTLPLAFWVLFYFLRNPEALKAVRAEVEELCGADLNLSENRIPLDQRQLNGLVNLSSAVKETMRLVSSAMHVRVAKQNFNLDLGSGRTYSIRRGDMLAMVPELTYMDPEIYAKPEEFHHDRYIDEFGKERTSFQYRGRDLKHFLMPFGSGSSMCPGRFFALNEIRQLMVLLLCHFDMELVHPEDPPPKSRRNIGIQPPREDVMFRYRCKV</sequence>
<dbReference type="InterPro" id="IPR001128">
    <property type="entry name" value="Cyt_P450"/>
</dbReference>
<organism evidence="16 17">
    <name type="scientific">Eptatretus burgeri</name>
    <name type="common">Inshore hagfish</name>
    <dbReference type="NCBI Taxonomy" id="7764"/>
    <lineage>
        <taxon>Eukaryota</taxon>
        <taxon>Metazoa</taxon>
        <taxon>Chordata</taxon>
        <taxon>Craniata</taxon>
        <taxon>Vertebrata</taxon>
        <taxon>Cyclostomata</taxon>
        <taxon>Myxini</taxon>
        <taxon>Myxiniformes</taxon>
        <taxon>Myxinidae</taxon>
        <taxon>Eptatretinae</taxon>
        <taxon>Eptatretus</taxon>
    </lineage>
</organism>
<evidence type="ECO:0000256" key="2">
    <source>
        <dbReference type="ARBA" id="ARBA00004586"/>
    </source>
</evidence>
<dbReference type="InterPro" id="IPR002403">
    <property type="entry name" value="Cyt_P450_E_grp-IV"/>
</dbReference>
<evidence type="ECO:0000256" key="10">
    <source>
        <dbReference type="ARBA" id="ARBA00023098"/>
    </source>
</evidence>
<feature type="transmembrane region" description="Helical" evidence="15">
    <location>
        <begin position="299"/>
        <end position="320"/>
    </location>
</feature>
<dbReference type="InterPro" id="IPR050529">
    <property type="entry name" value="CYP450_sterol_14alpha_dmase"/>
</dbReference>
<comment type="similarity">
    <text evidence="4">Belongs to the cytochrome P450 family.</text>
</comment>
<keyword evidence="7" id="KW-0256">Endoplasmic reticulum</keyword>
<name>A0A8C4QNQ3_EPTBU</name>
<evidence type="ECO:0000313" key="16">
    <source>
        <dbReference type="Ensembl" id="ENSEBUP00000017628.1"/>
    </source>
</evidence>
<dbReference type="GO" id="GO:0005506">
    <property type="term" value="F:iron ion binding"/>
    <property type="evidence" value="ECO:0007669"/>
    <property type="project" value="InterPro"/>
</dbReference>
<dbReference type="PRINTS" id="PR00385">
    <property type="entry name" value="P450"/>
</dbReference>
<keyword evidence="15" id="KW-0812">Transmembrane</keyword>
<keyword evidence="17" id="KW-1185">Reference proteome</keyword>
<dbReference type="GeneTree" id="ENSGT00940000153141"/>
<evidence type="ECO:0000256" key="12">
    <source>
        <dbReference type="ARBA" id="ARBA00023221"/>
    </source>
</evidence>
<keyword evidence="8" id="KW-0560">Oxidoreductase</keyword>
<feature type="binding site" evidence="14">
    <location>
        <position position="307"/>
    </location>
    <ligand>
        <name>substrate</name>
    </ligand>
</feature>
<dbReference type="GO" id="GO:0005789">
    <property type="term" value="C:endoplasmic reticulum membrane"/>
    <property type="evidence" value="ECO:0007669"/>
    <property type="project" value="UniProtKB-SubCell"/>
</dbReference>
<dbReference type="GO" id="GO:0006699">
    <property type="term" value="P:bile acid biosynthetic process"/>
    <property type="evidence" value="ECO:0007669"/>
    <property type="project" value="TreeGrafter"/>
</dbReference>
<dbReference type="GO" id="GO:0020037">
    <property type="term" value="F:heme binding"/>
    <property type="evidence" value="ECO:0007669"/>
    <property type="project" value="InterPro"/>
</dbReference>
<keyword evidence="5 13" id="KW-0349">Heme</keyword>
<evidence type="ECO:0000256" key="4">
    <source>
        <dbReference type="ARBA" id="ARBA00010617"/>
    </source>
</evidence>
<evidence type="ECO:0000256" key="11">
    <source>
        <dbReference type="ARBA" id="ARBA00023136"/>
    </source>
</evidence>
<feature type="binding site" description="axial binding residue" evidence="13">
    <location>
        <position position="460"/>
    </location>
    <ligand>
        <name>heme</name>
        <dbReference type="ChEBI" id="CHEBI:30413"/>
    </ligand>
    <ligandPart>
        <name>Fe</name>
        <dbReference type="ChEBI" id="CHEBI:18248"/>
    </ligandPart>
</feature>
<evidence type="ECO:0000256" key="9">
    <source>
        <dbReference type="ARBA" id="ARBA00023004"/>
    </source>
</evidence>
<reference evidence="16" key="1">
    <citation type="submission" date="2025-08" db="UniProtKB">
        <authorList>
            <consortium name="Ensembl"/>
        </authorList>
    </citation>
    <scope>IDENTIFICATION</scope>
</reference>
<dbReference type="PANTHER" id="PTHR24304">
    <property type="entry name" value="CYTOCHROME P450 FAMILY 7"/>
    <property type="match status" value="1"/>
</dbReference>
<dbReference type="InterPro" id="IPR036396">
    <property type="entry name" value="Cyt_P450_sf"/>
</dbReference>
<evidence type="ECO:0000256" key="3">
    <source>
        <dbReference type="ARBA" id="ARBA00004860"/>
    </source>
</evidence>
<comment type="subcellular location">
    <subcellularLocation>
        <location evidence="2">Endoplasmic reticulum membrane</location>
    </subcellularLocation>
</comment>
<evidence type="ECO:0000256" key="13">
    <source>
        <dbReference type="PIRSR" id="PIRSR000047-1"/>
    </source>
</evidence>
<evidence type="ECO:0000256" key="8">
    <source>
        <dbReference type="ARBA" id="ARBA00023002"/>
    </source>
</evidence>
<dbReference type="AlphaFoldDB" id="A0A8C4QNQ3"/>
<evidence type="ECO:0000256" key="14">
    <source>
        <dbReference type="PIRSR" id="PIRSR000047-2"/>
    </source>
</evidence>
<keyword evidence="11 15" id="KW-0472">Membrane</keyword>
<evidence type="ECO:0000313" key="17">
    <source>
        <dbReference type="Proteomes" id="UP000694388"/>
    </source>
</evidence>
<comment type="cofactor">
    <cofactor evidence="1 13">
        <name>heme</name>
        <dbReference type="ChEBI" id="CHEBI:30413"/>
    </cofactor>
</comment>
<keyword evidence="9 13" id="KW-0408">Iron</keyword>
<evidence type="ECO:0000256" key="15">
    <source>
        <dbReference type="SAM" id="Phobius"/>
    </source>
</evidence>
<keyword evidence="15" id="KW-1133">Transmembrane helix</keyword>
<feature type="binding site" evidence="14">
    <location>
        <position position="125"/>
    </location>
    <ligand>
        <name>substrate</name>
    </ligand>
</feature>
<dbReference type="PIRSF" id="PIRSF000047">
    <property type="entry name" value="Cytochrome_CYPVIIA1"/>
    <property type="match status" value="1"/>
</dbReference>
<evidence type="ECO:0000256" key="5">
    <source>
        <dbReference type="ARBA" id="ARBA00022617"/>
    </source>
</evidence>
<proteinExistence type="inferred from homology"/>
<protein>
    <submittedName>
        <fullName evidence="16">Uncharacterized protein</fullName>
    </submittedName>
</protein>
<dbReference type="InterPro" id="IPR024204">
    <property type="entry name" value="Cyt_P450_CYP7A1-type"/>
</dbReference>
<dbReference type="GO" id="GO:0016705">
    <property type="term" value="F:oxidoreductase activity, acting on paired donors, with incorporation or reduction of molecular oxygen"/>
    <property type="evidence" value="ECO:0007669"/>
    <property type="project" value="InterPro"/>
</dbReference>
<evidence type="ECO:0000256" key="7">
    <source>
        <dbReference type="ARBA" id="ARBA00022824"/>
    </source>
</evidence>
<reference evidence="16" key="2">
    <citation type="submission" date="2025-09" db="UniProtKB">
        <authorList>
            <consortium name="Ensembl"/>
        </authorList>
    </citation>
    <scope>IDENTIFICATION</scope>
</reference>
<dbReference type="PRINTS" id="PR00465">
    <property type="entry name" value="EP450IV"/>
</dbReference>